<keyword evidence="2" id="KW-1185">Reference proteome</keyword>
<reference evidence="1 2" key="1">
    <citation type="submission" date="2019-02" db="EMBL/GenBank/DDBJ databases">
        <title>Genome sequence of the sea-ice species Brumimicrobium glaciale.</title>
        <authorList>
            <person name="Bowman J.P."/>
        </authorList>
    </citation>
    <scope>NUCLEOTIDE SEQUENCE [LARGE SCALE GENOMIC DNA]</scope>
    <source>
        <strain evidence="1 2">IC156</strain>
    </source>
</reference>
<gene>
    <name evidence="1" type="ORF">ERX46_07970</name>
</gene>
<accession>A0A4Q4KKM3</accession>
<dbReference type="Proteomes" id="UP000293952">
    <property type="component" value="Unassembled WGS sequence"/>
</dbReference>
<dbReference type="RefSeq" id="WP_130093332.1">
    <property type="nucleotide sequence ID" value="NZ_SETE01000003.1"/>
</dbReference>
<dbReference type="OrthoDB" id="1467488at2"/>
<evidence type="ECO:0008006" key="3">
    <source>
        <dbReference type="Google" id="ProtNLM"/>
    </source>
</evidence>
<protein>
    <recommendedName>
        <fullName evidence="3">Lipoprotein</fullName>
    </recommendedName>
</protein>
<proteinExistence type="predicted"/>
<evidence type="ECO:0000313" key="1">
    <source>
        <dbReference type="EMBL" id="RYM33891.1"/>
    </source>
</evidence>
<dbReference type="PROSITE" id="PS51257">
    <property type="entry name" value="PROKAR_LIPOPROTEIN"/>
    <property type="match status" value="1"/>
</dbReference>
<organism evidence="1 2">
    <name type="scientific">Brumimicrobium glaciale</name>
    <dbReference type="NCBI Taxonomy" id="200475"/>
    <lineage>
        <taxon>Bacteria</taxon>
        <taxon>Pseudomonadati</taxon>
        <taxon>Bacteroidota</taxon>
        <taxon>Flavobacteriia</taxon>
        <taxon>Flavobacteriales</taxon>
        <taxon>Crocinitomicaceae</taxon>
        <taxon>Brumimicrobium</taxon>
    </lineage>
</organism>
<dbReference type="EMBL" id="SETE01000003">
    <property type="protein sequence ID" value="RYM33891.1"/>
    <property type="molecule type" value="Genomic_DNA"/>
</dbReference>
<dbReference type="AlphaFoldDB" id="A0A4Q4KKM3"/>
<sequence length="225" mass="25385">MKNLILIITVIVLSFTSCNKSNNSDNSQFSKSISKSISPCDYIDKQMIVCHFGMSNTKLKFQDLNNESSNITAQCGYSWKKSNVNDAGNTFHTNRKSKNNHIKIGNFRTYDDIISAASDFKKTYWVTSNENVKKGGVALNSEESRDVLNEKLKNLSDDFQVTSKVGLRLTEVYGVGDQAFYDHQNKSLGVRFGTLSFSVFIETEMDTETNILIAKKLALEVWEKL</sequence>
<name>A0A4Q4KKM3_9FLAO</name>
<evidence type="ECO:0000313" key="2">
    <source>
        <dbReference type="Proteomes" id="UP000293952"/>
    </source>
</evidence>
<comment type="caution">
    <text evidence="1">The sequence shown here is derived from an EMBL/GenBank/DDBJ whole genome shotgun (WGS) entry which is preliminary data.</text>
</comment>